<evidence type="ECO:0000256" key="3">
    <source>
        <dbReference type="ARBA" id="ARBA00009039"/>
    </source>
</evidence>
<organism evidence="7 8">
    <name type="scientific">Streptococcus ovuberis</name>
    <dbReference type="NCBI Taxonomy" id="1936207"/>
    <lineage>
        <taxon>Bacteria</taxon>
        <taxon>Bacillati</taxon>
        <taxon>Bacillota</taxon>
        <taxon>Bacilli</taxon>
        <taxon>Lactobacillales</taxon>
        <taxon>Streptococcaceae</taxon>
        <taxon>Streptococcus</taxon>
    </lineage>
</organism>
<accession>A0A7X6S0F7</accession>
<evidence type="ECO:0000313" key="8">
    <source>
        <dbReference type="Proteomes" id="UP000522720"/>
    </source>
</evidence>
<protein>
    <submittedName>
        <fullName evidence="7">ComC/BlpC family leader-containing pheromone/bacteriocin</fullName>
    </submittedName>
</protein>
<dbReference type="GO" id="GO:0005576">
    <property type="term" value="C:extracellular region"/>
    <property type="evidence" value="ECO:0007669"/>
    <property type="project" value="UniProtKB-SubCell"/>
</dbReference>
<keyword evidence="5" id="KW-0588">Pheromone</keyword>
<evidence type="ECO:0000256" key="5">
    <source>
        <dbReference type="ARBA" id="ARBA00023044"/>
    </source>
</evidence>
<comment type="similarity">
    <text evidence="3">Belongs to the ComC family.</text>
</comment>
<evidence type="ECO:0000256" key="4">
    <source>
        <dbReference type="ARBA" id="ARBA00022525"/>
    </source>
</evidence>
<dbReference type="EMBL" id="JAAXPR010000005">
    <property type="protein sequence ID" value="NKZ20133.1"/>
    <property type="molecule type" value="Genomic_DNA"/>
</dbReference>
<dbReference type="InterPro" id="IPR004288">
    <property type="entry name" value="Competence_ComC"/>
</dbReference>
<evidence type="ECO:0000313" key="7">
    <source>
        <dbReference type="EMBL" id="NKZ20133.1"/>
    </source>
</evidence>
<sequence>MTKQTKSLTHFSELSSSELHRISGGDWWSDWMKLFPRPKQAIDSNNKHKLG</sequence>
<dbReference type="Proteomes" id="UP000522720">
    <property type="component" value="Unassembled WGS sequence"/>
</dbReference>
<dbReference type="RefSeq" id="WP_168548886.1">
    <property type="nucleotide sequence ID" value="NZ_JAAXPR010000005.1"/>
</dbReference>
<comment type="subcellular location">
    <subcellularLocation>
        <location evidence="2">Secreted</location>
    </subcellularLocation>
</comment>
<evidence type="ECO:0000256" key="2">
    <source>
        <dbReference type="ARBA" id="ARBA00004613"/>
    </source>
</evidence>
<dbReference type="GO" id="GO:0030420">
    <property type="term" value="P:establishment of competence for transformation"/>
    <property type="evidence" value="ECO:0007669"/>
    <property type="project" value="UniProtKB-KW"/>
</dbReference>
<keyword evidence="6" id="KW-0178">Competence</keyword>
<name>A0A7X6S0F7_9STRE</name>
<dbReference type="AlphaFoldDB" id="A0A7X6S0F7"/>
<keyword evidence="8" id="KW-1185">Reference proteome</keyword>
<comment type="caution">
    <text evidence="7">The sequence shown here is derived from an EMBL/GenBank/DDBJ whole genome shotgun (WGS) entry which is preliminary data.</text>
</comment>
<keyword evidence="4" id="KW-0964">Secreted</keyword>
<comment type="function">
    <text evidence="1">Acts as a pheromone, induces cells to develop competence for genetic transformation.</text>
</comment>
<dbReference type="Pfam" id="PF03047">
    <property type="entry name" value="ComC"/>
    <property type="match status" value="1"/>
</dbReference>
<evidence type="ECO:0000256" key="6">
    <source>
        <dbReference type="ARBA" id="ARBA00023287"/>
    </source>
</evidence>
<proteinExistence type="inferred from homology"/>
<evidence type="ECO:0000256" key="1">
    <source>
        <dbReference type="ARBA" id="ARBA00002667"/>
    </source>
</evidence>
<reference evidence="7 8" key="1">
    <citation type="submission" date="2020-04" db="EMBL/GenBank/DDBJ databases">
        <title>MicrobeNet Type strains.</title>
        <authorList>
            <person name="Nicholson A.C."/>
        </authorList>
    </citation>
    <scope>NUCLEOTIDE SEQUENCE [LARGE SCALE GENOMIC DNA]</scope>
    <source>
        <strain evidence="7 8">CCUG 69612</strain>
    </source>
</reference>
<gene>
    <name evidence="7" type="ORF">HF992_04615</name>
</gene>
<dbReference type="GO" id="GO:0005186">
    <property type="term" value="F:pheromone activity"/>
    <property type="evidence" value="ECO:0007669"/>
    <property type="project" value="UniProtKB-KW"/>
</dbReference>